<dbReference type="InParanoid" id="A0A672GBX2"/>
<proteinExistence type="predicted"/>
<dbReference type="Gene3D" id="3.10.100.10">
    <property type="entry name" value="Mannose-Binding Protein A, subunit A"/>
    <property type="match status" value="1"/>
</dbReference>
<keyword evidence="1" id="KW-1133">Transmembrane helix</keyword>
<keyword evidence="4" id="KW-1185">Reference proteome</keyword>
<dbReference type="SMART" id="SM00034">
    <property type="entry name" value="CLECT"/>
    <property type="match status" value="1"/>
</dbReference>
<evidence type="ECO:0000256" key="1">
    <source>
        <dbReference type="SAM" id="Phobius"/>
    </source>
</evidence>
<reference evidence="3" key="1">
    <citation type="submission" date="2025-08" db="UniProtKB">
        <authorList>
            <consortium name="Ensembl"/>
        </authorList>
    </citation>
    <scope>IDENTIFICATION</scope>
</reference>
<keyword evidence="1" id="KW-0472">Membrane</keyword>
<dbReference type="PROSITE" id="PS50041">
    <property type="entry name" value="C_TYPE_LECTIN_2"/>
    <property type="match status" value="1"/>
</dbReference>
<sequence length="174" mass="20030">MEGTFWYVLLPLSLSQIFGGAILGPSWYDLKENVLLPFFCYRAIVVREKKTWEEALDHCRKHHRDLASVASDTEMLLIQGELRKSCTTERVWIGLHFLPDRWLWVDRQPLGYRAWGSKETEACPAGRCAAIQLPMGKTQRGEAFSNCSNVPPNPEPLANWVPLNCRERLHFICD</sequence>
<name>A0A672GBX2_SALFA</name>
<reference evidence="3" key="2">
    <citation type="submission" date="2025-09" db="UniProtKB">
        <authorList>
            <consortium name="Ensembl"/>
        </authorList>
    </citation>
    <scope>IDENTIFICATION</scope>
</reference>
<feature type="transmembrane region" description="Helical" evidence="1">
    <location>
        <begin position="6"/>
        <end position="28"/>
    </location>
</feature>
<dbReference type="PANTHER" id="PTHR45784">
    <property type="entry name" value="C-TYPE LECTIN DOMAIN FAMILY 20 MEMBER A-RELATED"/>
    <property type="match status" value="1"/>
</dbReference>
<keyword evidence="1" id="KW-0812">Transmembrane</keyword>
<accession>A0A672GBX2</accession>
<dbReference type="OMA" id="NCRETHY"/>
<protein>
    <recommendedName>
        <fullName evidence="2">C-type lectin domain-containing protein</fullName>
    </recommendedName>
</protein>
<evidence type="ECO:0000313" key="4">
    <source>
        <dbReference type="Proteomes" id="UP000472267"/>
    </source>
</evidence>
<evidence type="ECO:0000313" key="3">
    <source>
        <dbReference type="Ensembl" id="ENSSFAP00005016341.1"/>
    </source>
</evidence>
<dbReference type="Proteomes" id="UP000472267">
    <property type="component" value="Unassembled WGS sequence"/>
</dbReference>
<dbReference type="Pfam" id="PF00059">
    <property type="entry name" value="Lectin_C"/>
    <property type="match status" value="1"/>
</dbReference>
<dbReference type="InterPro" id="IPR001304">
    <property type="entry name" value="C-type_lectin-like"/>
</dbReference>
<dbReference type="CDD" id="cd00037">
    <property type="entry name" value="CLECT"/>
    <property type="match status" value="1"/>
</dbReference>
<dbReference type="SUPFAM" id="SSF56436">
    <property type="entry name" value="C-type lectin-like"/>
    <property type="match status" value="1"/>
</dbReference>
<dbReference type="InterPro" id="IPR016186">
    <property type="entry name" value="C-type_lectin-like/link_sf"/>
</dbReference>
<evidence type="ECO:0000259" key="2">
    <source>
        <dbReference type="PROSITE" id="PS50041"/>
    </source>
</evidence>
<dbReference type="InterPro" id="IPR016187">
    <property type="entry name" value="CTDL_fold"/>
</dbReference>
<dbReference type="PANTHER" id="PTHR45784:SF8">
    <property type="entry name" value="C-TYPE MANNOSE RECEPTOR 2-RELATED"/>
    <property type="match status" value="1"/>
</dbReference>
<organism evidence="3 4">
    <name type="scientific">Salarias fasciatus</name>
    <name type="common">Jewelled blenny</name>
    <name type="synonym">Blennius fasciatus</name>
    <dbReference type="NCBI Taxonomy" id="181472"/>
    <lineage>
        <taxon>Eukaryota</taxon>
        <taxon>Metazoa</taxon>
        <taxon>Chordata</taxon>
        <taxon>Craniata</taxon>
        <taxon>Vertebrata</taxon>
        <taxon>Euteleostomi</taxon>
        <taxon>Actinopterygii</taxon>
        <taxon>Neopterygii</taxon>
        <taxon>Teleostei</taxon>
        <taxon>Neoteleostei</taxon>
        <taxon>Acanthomorphata</taxon>
        <taxon>Ovalentaria</taxon>
        <taxon>Blenniimorphae</taxon>
        <taxon>Blenniiformes</taxon>
        <taxon>Blennioidei</taxon>
        <taxon>Blenniidae</taxon>
        <taxon>Salariinae</taxon>
        <taxon>Salarias</taxon>
    </lineage>
</organism>
<dbReference type="AlphaFoldDB" id="A0A672GBX2"/>
<feature type="domain" description="C-type lectin" evidence="2">
    <location>
        <begin position="36"/>
        <end position="174"/>
    </location>
</feature>
<dbReference type="Ensembl" id="ENSSFAT00005016988.1">
    <property type="protein sequence ID" value="ENSSFAP00005016341.1"/>
    <property type="gene ID" value="ENSSFAG00005008685.1"/>
</dbReference>